<name>A0A9P9ECL1_9PLEO</name>
<feature type="compositionally biased region" description="Low complexity" evidence="5">
    <location>
        <begin position="133"/>
        <end position="162"/>
    </location>
</feature>
<sequence>MRVQILLLVLVASVQAACFYPNGTQNNDFYQPCGNKGQHSMCCRINDTFPDTCLTDSARLGLCANGDLLWRESCTDPTWQSEGNLADDHVTLRTCDDGSYCCGTNAEAANCCARRHGKFLSKGQVLTTNPLLTSSSTTSSLASPSLSSMTTISTTNSISSQTENIQPQPVKSETPLIAGVVVGGVLGLAIIIAVVWLIMHRRKMEQMRYHTGHGEGYDKYANVSAYNKPAIAVEPSELGVETLFEVGTSGIPYKKTQELST</sequence>
<dbReference type="GO" id="GO:0016020">
    <property type="term" value="C:membrane"/>
    <property type="evidence" value="ECO:0007669"/>
    <property type="project" value="UniProtKB-SubCell"/>
</dbReference>
<dbReference type="PANTHER" id="PTHR15549">
    <property type="entry name" value="PAIRED IMMUNOGLOBULIN-LIKE TYPE 2 RECEPTOR"/>
    <property type="match status" value="1"/>
</dbReference>
<dbReference type="OrthoDB" id="3797831at2759"/>
<evidence type="ECO:0000256" key="4">
    <source>
        <dbReference type="ARBA" id="ARBA00023136"/>
    </source>
</evidence>
<dbReference type="EMBL" id="JAGMWT010000002">
    <property type="protein sequence ID" value="KAH7134932.1"/>
    <property type="molecule type" value="Genomic_DNA"/>
</dbReference>
<dbReference type="InterPro" id="IPR051694">
    <property type="entry name" value="Immunoregulatory_rcpt-like"/>
</dbReference>
<comment type="subcellular location">
    <subcellularLocation>
        <location evidence="1">Membrane</location>
        <topology evidence="1">Single-pass membrane protein</topology>
    </subcellularLocation>
</comment>
<feature type="transmembrane region" description="Helical" evidence="6">
    <location>
        <begin position="176"/>
        <end position="199"/>
    </location>
</feature>
<feature type="signal peptide" evidence="7">
    <location>
        <begin position="1"/>
        <end position="16"/>
    </location>
</feature>
<evidence type="ECO:0000313" key="9">
    <source>
        <dbReference type="Proteomes" id="UP000700596"/>
    </source>
</evidence>
<keyword evidence="7" id="KW-0732">Signal</keyword>
<keyword evidence="3 6" id="KW-1133">Transmembrane helix</keyword>
<keyword evidence="2 6" id="KW-0812">Transmembrane</keyword>
<keyword evidence="9" id="KW-1185">Reference proteome</keyword>
<feature type="chain" id="PRO_5040369289" description="Mid2 domain-containing protein" evidence="7">
    <location>
        <begin position="17"/>
        <end position="261"/>
    </location>
</feature>
<dbReference type="GO" id="GO:0071944">
    <property type="term" value="C:cell periphery"/>
    <property type="evidence" value="ECO:0007669"/>
    <property type="project" value="UniProtKB-ARBA"/>
</dbReference>
<dbReference type="Proteomes" id="UP000700596">
    <property type="component" value="Unassembled WGS sequence"/>
</dbReference>
<gene>
    <name evidence="8" type="ORF">B0J11DRAFT_564384</name>
</gene>
<feature type="region of interest" description="Disordered" evidence="5">
    <location>
        <begin position="133"/>
        <end position="168"/>
    </location>
</feature>
<comment type="caution">
    <text evidence="8">The sequence shown here is derived from an EMBL/GenBank/DDBJ whole genome shotgun (WGS) entry which is preliminary data.</text>
</comment>
<accession>A0A9P9ECL1</accession>
<dbReference type="AlphaFoldDB" id="A0A9P9ECL1"/>
<protein>
    <recommendedName>
        <fullName evidence="10">Mid2 domain-containing protein</fullName>
    </recommendedName>
</protein>
<evidence type="ECO:0000313" key="8">
    <source>
        <dbReference type="EMBL" id="KAH7134932.1"/>
    </source>
</evidence>
<evidence type="ECO:0000256" key="5">
    <source>
        <dbReference type="SAM" id="MobiDB-lite"/>
    </source>
</evidence>
<organism evidence="8 9">
    <name type="scientific">Dendryphion nanum</name>
    <dbReference type="NCBI Taxonomy" id="256645"/>
    <lineage>
        <taxon>Eukaryota</taxon>
        <taxon>Fungi</taxon>
        <taxon>Dikarya</taxon>
        <taxon>Ascomycota</taxon>
        <taxon>Pezizomycotina</taxon>
        <taxon>Dothideomycetes</taxon>
        <taxon>Pleosporomycetidae</taxon>
        <taxon>Pleosporales</taxon>
        <taxon>Torulaceae</taxon>
        <taxon>Dendryphion</taxon>
    </lineage>
</organism>
<proteinExistence type="predicted"/>
<evidence type="ECO:0000256" key="3">
    <source>
        <dbReference type="ARBA" id="ARBA00022989"/>
    </source>
</evidence>
<evidence type="ECO:0000256" key="2">
    <source>
        <dbReference type="ARBA" id="ARBA00022692"/>
    </source>
</evidence>
<keyword evidence="4 6" id="KW-0472">Membrane</keyword>
<evidence type="ECO:0000256" key="1">
    <source>
        <dbReference type="ARBA" id="ARBA00004167"/>
    </source>
</evidence>
<evidence type="ECO:0000256" key="6">
    <source>
        <dbReference type="SAM" id="Phobius"/>
    </source>
</evidence>
<evidence type="ECO:0008006" key="10">
    <source>
        <dbReference type="Google" id="ProtNLM"/>
    </source>
</evidence>
<reference evidence="8" key="1">
    <citation type="journal article" date="2021" name="Nat. Commun.">
        <title>Genetic determinants of endophytism in the Arabidopsis root mycobiome.</title>
        <authorList>
            <person name="Mesny F."/>
            <person name="Miyauchi S."/>
            <person name="Thiergart T."/>
            <person name="Pickel B."/>
            <person name="Atanasova L."/>
            <person name="Karlsson M."/>
            <person name="Huettel B."/>
            <person name="Barry K.W."/>
            <person name="Haridas S."/>
            <person name="Chen C."/>
            <person name="Bauer D."/>
            <person name="Andreopoulos W."/>
            <person name="Pangilinan J."/>
            <person name="LaButti K."/>
            <person name="Riley R."/>
            <person name="Lipzen A."/>
            <person name="Clum A."/>
            <person name="Drula E."/>
            <person name="Henrissat B."/>
            <person name="Kohler A."/>
            <person name="Grigoriev I.V."/>
            <person name="Martin F.M."/>
            <person name="Hacquard S."/>
        </authorList>
    </citation>
    <scope>NUCLEOTIDE SEQUENCE</scope>
    <source>
        <strain evidence="8">MPI-CAGE-CH-0243</strain>
    </source>
</reference>
<evidence type="ECO:0000256" key="7">
    <source>
        <dbReference type="SAM" id="SignalP"/>
    </source>
</evidence>